<feature type="transmembrane region" description="Helical" evidence="1">
    <location>
        <begin position="71"/>
        <end position="92"/>
    </location>
</feature>
<keyword evidence="1" id="KW-0812">Transmembrane</keyword>
<keyword evidence="3" id="KW-1185">Reference proteome</keyword>
<evidence type="ECO:0000313" key="3">
    <source>
        <dbReference type="Proteomes" id="UP000192578"/>
    </source>
</evidence>
<sequence>MSSAMDDLIVITAFSSADPPAFWTPLKIAILTAVVTSVLSACALNSLLNFSMFIARKKLTGADILILHHCWINFLLAVLALAPITSMTFLYGGSWQFHQIVYKIC</sequence>
<dbReference type="Proteomes" id="UP000192578">
    <property type="component" value="Unassembled WGS sequence"/>
</dbReference>
<dbReference type="EMBL" id="MTYJ01000253">
    <property type="protein sequence ID" value="OWA52141.1"/>
    <property type="molecule type" value="Genomic_DNA"/>
</dbReference>
<accession>A0A9X6NG71</accession>
<proteinExistence type="predicted"/>
<keyword evidence="1" id="KW-1133">Transmembrane helix</keyword>
<gene>
    <name evidence="2" type="ORF">BV898_16602</name>
</gene>
<protein>
    <submittedName>
        <fullName evidence="2">Uncharacterized protein</fullName>
    </submittedName>
</protein>
<organism evidence="2 3">
    <name type="scientific">Hypsibius exemplaris</name>
    <name type="common">Freshwater tardigrade</name>
    <dbReference type="NCBI Taxonomy" id="2072580"/>
    <lineage>
        <taxon>Eukaryota</taxon>
        <taxon>Metazoa</taxon>
        <taxon>Ecdysozoa</taxon>
        <taxon>Tardigrada</taxon>
        <taxon>Eutardigrada</taxon>
        <taxon>Parachela</taxon>
        <taxon>Hypsibioidea</taxon>
        <taxon>Hypsibiidae</taxon>
        <taxon>Hypsibius</taxon>
    </lineage>
</organism>
<evidence type="ECO:0000256" key="1">
    <source>
        <dbReference type="SAM" id="Phobius"/>
    </source>
</evidence>
<feature type="transmembrane region" description="Helical" evidence="1">
    <location>
        <begin position="28"/>
        <end position="50"/>
    </location>
</feature>
<dbReference type="AlphaFoldDB" id="A0A9X6NG71"/>
<comment type="caution">
    <text evidence="2">The sequence shown here is derived from an EMBL/GenBank/DDBJ whole genome shotgun (WGS) entry which is preliminary data.</text>
</comment>
<name>A0A9X6NG71_HYPEX</name>
<keyword evidence="1" id="KW-0472">Membrane</keyword>
<reference evidence="3" key="1">
    <citation type="submission" date="2017-01" db="EMBL/GenBank/DDBJ databases">
        <title>Comparative genomics of anhydrobiosis in the tardigrade Hypsibius dujardini.</title>
        <authorList>
            <person name="Yoshida Y."/>
            <person name="Koutsovoulos G."/>
            <person name="Laetsch D."/>
            <person name="Stevens L."/>
            <person name="Kumar S."/>
            <person name="Horikawa D."/>
            <person name="Ishino K."/>
            <person name="Komine S."/>
            <person name="Tomita M."/>
            <person name="Blaxter M."/>
            <person name="Arakawa K."/>
        </authorList>
    </citation>
    <scope>NUCLEOTIDE SEQUENCE [LARGE SCALE GENOMIC DNA]</scope>
    <source>
        <strain evidence="3">Z151</strain>
    </source>
</reference>
<evidence type="ECO:0000313" key="2">
    <source>
        <dbReference type="EMBL" id="OWA52141.1"/>
    </source>
</evidence>